<keyword evidence="2" id="KW-1185">Reference proteome</keyword>
<proteinExistence type="predicted"/>
<dbReference type="Proteomes" id="UP001157091">
    <property type="component" value="Unassembled WGS sequence"/>
</dbReference>
<reference evidence="2" key="1">
    <citation type="journal article" date="2019" name="Int. J. Syst. Evol. Microbiol.">
        <title>The Global Catalogue of Microorganisms (GCM) 10K type strain sequencing project: providing services to taxonomists for standard genome sequencing and annotation.</title>
        <authorList>
            <consortium name="The Broad Institute Genomics Platform"/>
            <consortium name="The Broad Institute Genome Sequencing Center for Infectious Disease"/>
            <person name="Wu L."/>
            <person name="Ma J."/>
        </authorList>
    </citation>
    <scope>NUCLEOTIDE SEQUENCE [LARGE SCALE GENOMIC DNA]</scope>
    <source>
        <strain evidence="2">NBRC 106348</strain>
    </source>
</reference>
<protein>
    <submittedName>
        <fullName evidence="1">Uncharacterized protein</fullName>
    </submittedName>
</protein>
<sequence length="126" mass="14118">MPHAPARPRPVPELAAYRRRIGRLTDTAGSTHRGLPVGYVVTRVVTHWDTVGPHLAPTHVNPVERLEWRVHFDDAETEIYCDDATVRGTPALDALRDGHLRLGARDLHVTWLDGPEADAAWHDLGW</sequence>
<accession>A0ABQ6I7W5</accession>
<comment type="caution">
    <text evidence="1">The sequence shown here is derived from an EMBL/GenBank/DDBJ whole genome shotgun (WGS) entry which is preliminary data.</text>
</comment>
<organism evidence="1 2">
    <name type="scientific">Luteimicrobium album</name>
    <dbReference type="NCBI Taxonomy" id="1054550"/>
    <lineage>
        <taxon>Bacteria</taxon>
        <taxon>Bacillati</taxon>
        <taxon>Actinomycetota</taxon>
        <taxon>Actinomycetes</taxon>
        <taxon>Micrococcales</taxon>
        <taxon>Luteimicrobium</taxon>
    </lineage>
</organism>
<evidence type="ECO:0000313" key="2">
    <source>
        <dbReference type="Proteomes" id="UP001157091"/>
    </source>
</evidence>
<dbReference type="EMBL" id="BSUK01000001">
    <property type="protein sequence ID" value="GMA26630.1"/>
    <property type="molecule type" value="Genomic_DNA"/>
</dbReference>
<evidence type="ECO:0000313" key="1">
    <source>
        <dbReference type="EMBL" id="GMA26630.1"/>
    </source>
</evidence>
<dbReference type="RefSeq" id="WP_284294858.1">
    <property type="nucleotide sequence ID" value="NZ_BSUK01000001.1"/>
</dbReference>
<name>A0ABQ6I7W5_9MICO</name>
<gene>
    <name evidence="1" type="ORF">GCM10025864_43890</name>
</gene>